<gene>
    <name evidence="2" type="ORF">c0_g1_i3</name>
</gene>
<feature type="compositionally biased region" description="Basic residues" evidence="1">
    <location>
        <begin position="868"/>
        <end position="881"/>
    </location>
</feature>
<accession>A0A0K8V9A8</accession>
<feature type="region of interest" description="Disordered" evidence="1">
    <location>
        <begin position="850"/>
        <end position="898"/>
    </location>
</feature>
<sequence>MELDFGLNPVPDKHKKIINSKEVDDHPVNEIVEICSKSTTSSEAYKRQKINSNLQLRLRLNQQTVNSNSNKNKCSTETTSDFPVSSPSNPRKRTALQKSTLSGDVFERNLALLTTQKPQMSLDEKINAWKCDIDFSEVEDVDSFDDLFREHEELQKRVIQGKKNRNGAFNSTQYDFNVFRNDILPRITTTTPLIAKDEKTKPSTTGTFSAQRRIRAALEFECKKRPQQHMLRGRNTTPTFTSSSENDLLLCLTSKQKFNSNQQKLHPRSSEHGNKVLNGESPCDILESRDATCRHSQMAIDGYPSLVSRQFRSSANEESVFKLRRLNKEIGKFNEKNKTNSRGLIQMRLDFAIQNKSQQLYERRSQLFKTPTLPQKHMPLPVPTHLPTPNSAALNVSILMSKNTHSFNPSNMDKNTECPLHQSEDNELQTEIISTSPHEADQSYSTLSPVSKNRISTSTCHQQQEFCNYLGLTGMSTANAVANAVAELANCNLTRRSLRVRRLKQQEKSENNQKITNSKDIVLDDKYVETTMGESLNAAEIIEKEKTTETSANLRIKESQPPQNQKCSCTLAEGNGKNITEQENIICNVSSKAPKKFIEEDVMHKTLLRHLKHNTTNSNGTSTCPRSSVSDIIYDYEINSNPTPNESQRNNNVLDTEYRPSPTQNSACSSFKYTLTSNSIEHQNSIKRQLHNKFKKYLEASRKMKPSIYIVDTLHNPDPRQGFQHENNRMVDVETFSAEKKMPNNKLSHETDVECIEKIVNDAKINNIESSDAQKQEMPLHSKQKKKDRLRKLLAVATPWHKIKNHRQLRNRKILLVKRIKTAPNKIKKSAKPSVSIVKSEHCSIISTSKSNISKTKGPTSEKVKNQGYKKKYKRVHKGKLTNKGTQSPPDTSTESPELYCISSPIQKVQTTSTGRRRLRSKSFPMLSSVDLANSRKNNTKINPPICNLDNDTVVVSSTTNSYDEATLLKLNKIDSPSQISHELKSDQNDMACVIRTKDSSTQSALPLGIHFLSTPSHQLNNPVKPVNGAIDYIYYEMDVLIIVQERTVSFWKSFKLINVLAKSQNCEKYSHRINNEDMYRPPYSSVRDDTSPQWLPLGECRRLSADMEILTSYANRICIHNSIPIYVEMRCREIPHERRDCNLLSLYINIYYFNDEDMVAKIHSIQLDAVQGLPADVVYTTITDSRYFIMSWPQQNILGKPRSGLCKYSLTPNLDTLASIRDFKHIKHCVRYLECTTDDKLLGFGDTQLTIWDHRSEIGQNSVLLLCQYKTKISENEYEAAELIFIACSVSHTNPSHRVLRRLKTPSKAFDALENAINTGEYIVITAKNDEEIWINNSDATTITKVPPQYTRRFYARGRSQIIELTCKSLTVDSFSNHVLKLAANPAVNETKSNKEE</sequence>
<feature type="compositionally biased region" description="Polar residues" evidence="1">
    <location>
        <begin position="638"/>
        <end position="654"/>
    </location>
</feature>
<reference evidence="2" key="1">
    <citation type="submission" date="2015-06" db="EMBL/GenBank/DDBJ databases">
        <authorList>
            <person name="Hoefler B.C."/>
            <person name="Straight P.D."/>
        </authorList>
    </citation>
    <scope>NUCLEOTIDE SEQUENCE</scope>
</reference>
<organism evidence="2">
    <name type="scientific">Bactrocera latifrons</name>
    <name type="common">Malaysian fruit fly</name>
    <name type="synonym">Chaetodacus latifrons</name>
    <dbReference type="NCBI Taxonomy" id="174628"/>
    <lineage>
        <taxon>Eukaryota</taxon>
        <taxon>Metazoa</taxon>
        <taxon>Ecdysozoa</taxon>
        <taxon>Arthropoda</taxon>
        <taxon>Hexapoda</taxon>
        <taxon>Insecta</taxon>
        <taxon>Pterygota</taxon>
        <taxon>Neoptera</taxon>
        <taxon>Endopterygota</taxon>
        <taxon>Diptera</taxon>
        <taxon>Brachycera</taxon>
        <taxon>Muscomorpha</taxon>
        <taxon>Tephritoidea</taxon>
        <taxon>Tephritidae</taxon>
        <taxon>Bactrocera</taxon>
        <taxon>Bactrocera</taxon>
    </lineage>
</organism>
<feature type="region of interest" description="Disordered" evidence="1">
    <location>
        <begin position="638"/>
        <end position="669"/>
    </location>
</feature>
<protein>
    <submittedName>
        <fullName evidence="2">Uncharacterized protein</fullName>
    </submittedName>
</protein>
<evidence type="ECO:0000256" key="1">
    <source>
        <dbReference type="SAM" id="MobiDB-lite"/>
    </source>
</evidence>
<feature type="region of interest" description="Disordered" evidence="1">
    <location>
        <begin position="65"/>
        <end position="99"/>
    </location>
</feature>
<dbReference type="EMBL" id="GDHF01016872">
    <property type="protein sequence ID" value="JAI35442.1"/>
    <property type="molecule type" value="Transcribed_RNA"/>
</dbReference>
<feature type="compositionally biased region" description="Polar residues" evidence="1">
    <location>
        <begin position="65"/>
        <end position="89"/>
    </location>
</feature>
<evidence type="ECO:0000313" key="2">
    <source>
        <dbReference type="EMBL" id="JAI35442.1"/>
    </source>
</evidence>
<name>A0A0K8V9A8_BACLA</name>
<dbReference type="OrthoDB" id="7853844at2759"/>
<proteinExistence type="predicted"/>
<feature type="compositionally biased region" description="Polar residues" evidence="1">
    <location>
        <begin position="883"/>
        <end position="896"/>
    </location>
</feature>